<dbReference type="Proteomes" id="UP000696573">
    <property type="component" value="Unassembled WGS sequence"/>
</dbReference>
<keyword evidence="3" id="KW-1185">Reference proteome</keyword>
<feature type="signal peptide" evidence="1">
    <location>
        <begin position="1"/>
        <end position="19"/>
    </location>
</feature>
<reference evidence="2" key="1">
    <citation type="submission" date="2021-10" db="EMBL/GenBank/DDBJ databases">
        <authorList>
            <person name="Piombo E."/>
        </authorList>
    </citation>
    <scope>NUCLEOTIDE SEQUENCE</scope>
</reference>
<dbReference type="OrthoDB" id="5121281at2759"/>
<accession>A0A9N9VF30</accession>
<dbReference type="AlphaFoldDB" id="A0A9N9VF30"/>
<proteinExistence type="predicted"/>
<evidence type="ECO:0000256" key="1">
    <source>
        <dbReference type="SAM" id="SignalP"/>
    </source>
</evidence>
<name>A0A9N9VF30_9HYPO</name>
<evidence type="ECO:0000313" key="2">
    <source>
        <dbReference type="EMBL" id="CAH0022157.1"/>
    </source>
</evidence>
<sequence length="94" mass="10722">MHFIKAAISLFTLAGFAMAQHDHSGLEAREAYQQYLAERNEYEYHMERDLATRGPKYQCIFSHIHDGYQCALYGVTPKCPCSSSKRGQKCSCPK</sequence>
<dbReference type="EMBL" id="CABFNQ020000676">
    <property type="protein sequence ID" value="CAH0022157.1"/>
    <property type="molecule type" value="Genomic_DNA"/>
</dbReference>
<comment type="caution">
    <text evidence="2">The sequence shown here is derived from an EMBL/GenBank/DDBJ whole genome shotgun (WGS) entry which is preliminary data.</text>
</comment>
<keyword evidence="1" id="KW-0732">Signal</keyword>
<evidence type="ECO:0000313" key="3">
    <source>
        <dbReference type="Proteomes" id="UP000696573"/>
    </source>
</evidence>
<protein>
    <submittedName>
        <fullName evidence="2">Uncharacterized protein</fullName>
    </submittedName>
</protein>
<organism evidence="2 3">
    <name type="scientific">Clonostachys rhizophaga</name>
    <dbReference type="NCBI Taxonomy" id="160324"/>
    <lineage>
        <taxon>Eukaryota</taxon>
        <taxon>Fungi</taxon>
        <taxon>Dikarya</taxon>
        <taxon>Ascomycota</taxon>
        <taxon>Pezizomycotina</taxon>
        <taxon>Sordariomycetes</taxon>
        <taxon>Hypocreomycetidae</taxon>
        <taxon>Hypocreales</taxon>
        <taxon>Bionectriaceae</taxon>
        <taxon>Clonostachys</taxon>
    </lineage>
</organism>
<gene>
    <name evidence="2" type="ORF">CRHIZ90672A_00003961</name>
</gene>
<feature type="chain" id="PRO_5040316020" evidence="1">
    <location>
        <begin position="20"/>
        <end position="94"/>
    </location>
</feature>